<organism evidence="3 4">
    <name type="scientific">Stieleria bergensis</name>
    <dbReference type="NCBI Taxonomy" id="2528025"/>
    <lineage>
        <taxon>Bacteria</taxon>
        <taxon>Pseudomonadati</taxon>
        <taxon>Planctomycetota</taxon>
        <taxon>Planctomycetia</taxon>
        <taxon>Pirellulales</taxon>
        <taxon>Pirellulaceae</taxon>
        <taxon>Stieleria</taxon>
    </lineage>
</organism>
<accession>A0A517T0A6</accession>
<evidence type="ECO:0000313" key="4">
    <source>
        <dbReference type="Proteomes" id="UP000315003"/>
    </source>
</evidence>
<feature type="transmembrane region" description="Helical" evidence="2">
    <location>
        <begin position="20"/>
        <end position="44"/>
    </location>
</feature>
<evidence type="ECO:0000313" key="3">
    <source>
        <dbReference type="EMBL" id="QDT61772.1"/>
    </source>
</evidence>
<keyword evidence="2" id="KW-1133">Transmembrane helix</keyword>
<dbReference type="AlphaFoldDB" id="A0A517T0A6"/>
<proteinExistence type="predicted"/>
<keyword evidence="2" id="KW-0472">Membrane</keyword>
<keyword evidence="2" id="KW-0812">Transmembrane</keyword>
<evidence type="ECO:0000256" key="2">
    <source>
        <dbReference type="SAM" id="Phobius"/>
    </source>
</evidence>
<dbReference type="RefSeq" id="WP_419187661.1">
    <property type="nucleotide sequence ID" value="NZ_CP036272.1"/>
</dbReference>
<reference evidence="3 4" key="1">
    <citation type="submission" date="2019-02" db="EMBL/GenBank/DDBJ databases">
        <title>Deep-cultivation of Planctomycetes and their phenomic and genomic characterization uncovers novel biology.</title>
        <authorList>
            <person name="Wiegand S."/>
            <person name="Jogler M."/>
            <person name="Boedeker C."/>
            <person name="Pinto D."/>
            <person name="Vollmers J."/>
            <person name="Rivas-Marin E."/>
            <person name="Kohn T."/>
            <person name="Peeters S.H."/>
            <person name="Heuer A."/>
            <person name="Rast P."/>
            <person name="Oberbeckmann S."/>
            <person name="Bunk B."/>
            <person name="Jeske O."/>
            <person name="Meyerdierks A."/>
            <person name="Storesund J.E."/>
            <person name="Kallscheuer N."/>
            <person name="Luecker S."/>
            <person name="Lage O.M."/>
            <person name="Pohl T."/>
            <person name="Merkel B.J."/>
            <person name="Hornburger P."/>
            <person name="Mueller R.-W."/>
            <person name="Bruemmer F."/>
            <person name="Labrenz M."/>
            <person name="Spormann A.M."/>
            <person name="Op den Camp H."/>
            <person name="Overmann J."/>
            <person name="Amann R."/>
            <person name="Jetten M.S.M."/>
            <person name="Mascher T."/>
            <person name="Medema M.H."/>
            <person name="Devos D.P."/>
            <person name="Kaster A.-K."/>
            <person name="Ovreas L."/>
            <person name="Rohde M."/>
            <person name="Galperin M.Y."/>
            <person name="Jogler C."/>
        </authorList>
    </citation>
    <scope>NUCLEOTIDE SEQUENCE [LARGE SCALE GENOMIC DNA]</scope>
    <source>
        <strain evidence="3 4">SV_7m_r</strain>
    </source>
</reference>
<feature type="region of interest" description="Disordered" evidence="1">
    <location>
        <begin position="288"/>
        <end position="310"/>
    </location>
</feature>
<keyword evidence="4" id="KW-1185">Reference proteome</keyword>
<gene>
    <name evidence="3" type="ORF">SV7mr_43120</name>
</gene>
<protein>
    <recommendedName>
        <fullName evidence="5">Cell division protein FtsQ</fullName>
    </recommendedName>
</protein>
<evidence type="ECO:0000256" key="1">
    <source>
        <dbReference type="SAM" id="MobiDB-lite"/>
    </source>
</evidence>
<evidence type="ECO:0008006" key="5">
    <source>
        <dbReference type="Google" id="ProtNLM"/>
    </source>
</evidence>
<dbReference type="Proteomes" id="UP000315003">
    <property type="component" value="Chromosome"/>
</dbReference>
<name>A0A517T0A6_9BACT</name>
<dbReference type="EMBL" id="CP036272">
    <property type="protein sequence ID" value="QDT61772.1"/>
    <property type="molecule type" value="Genomic_DNA"/>
</dbReference>
<sequence>MAPKKKPSPKPNRLVSITTVLLKAPAAWSLAVLAGLMVITLIGYSRWYQPYLQEHYASIDPAKIRLSEPHAFVHADLVQEVFDKTKLDETTPLDPAATAKLATAFDSHPWIKQVNMVQKEAFGSFFVDVDYRYPIAVFHLTGTPQWLAGVEAYLADLGFPTDGGMDNLFYPVDDEGFLLPTSGMTESDAREMIQIEVGDVFPSGSPGTPFGDHRVEGAATLASLLKVHASDVKVKRIIVDQATRSQSVPQMRLTINDDVEVIWGSPPGKELPSELGLKEKIAELNRGQLKKGDDLRTARQTRPSDMSPIK</sequence>